<dbReference type="AlphaFoldDB" id="A0A1X7MUP3"/>
<feature type="domain" description="DUF6458" evidence="3">
    <location>
        <begin position="1"/>
        <end position="75"/>
    </location>
</feature>
<reference evidence="5" key="1">
    <citation type="submission" date="2017-04" db="EMBL/GenBank/DDBJ databases">
        <authorList>
            <person name="Varghese N."/>
            <person name="Submissions S."/>
        </authorList>
    </citation>
    <scope>NUCLEOTIDE SEQUENCE [LARGE SCALE GENOMIC DNA]</scope>
    <source>
        <strain evidence="5">VKM Ac-2121</strain>
    </source>
</reference>
<gene>
    <name evidence="4" type="ORF">SAMN06295885_0203</name>
</gene>
<accession>A0A1X7MUP3</accession>
<dbReference type="InterPro" id="IPR045597">
    <property type="entry name" value="DUF6458"/>
</dbReference>
<keyword evidence="2" id="KW-1133">Transmembrane helix</keyword>
<evidence type="ECO:0000313" key="5">
    <source>
        <dbReference type="Proteomes" id="UP000193711"/>
    </source>
</evidence>
<keyword evidence="5" id="KW-1185">Reference proteome</keyword>
<evidence type="ECO:0000259" key="3">
    <source>
        <dbReference type="Pfam" id="PF20059"/>
    </source>
</evidence>
<evidence type="ECO:0000256" key="1">
    <source>
        <dbReference type="SAM" id="MobiDB-lite"/>
    </source>
</evidence>
<dbReference type="EMBL" id="FXBM01000001">
    <property type="protein sequence ID" value="SMH28557.1"/>
    <property type="molecule type" value="Genomic_DNA"/>
</dbReference>
<evidence type="ECO:0000256" key="2">
    <source>
        <dbReference type="SAM" id="Phobius"/>
    </source>
</evidence>
<dbReference type="STRING" id="1891671.SAMN06295885_0203"/>
<feature type="transmembrane region" description="Helical" evidence="2">
    <location>
        <begin position="29"/>
        <end position="52"/>
    </location>
</feature>
<organism evidence="4 5">
    <name type="scientific">Rathayibacter oskolensis</name>
    <dbReference type="NCBI Taxonomy" id="1891671"/>
    <lineage>
        <taxon>Bacteria</taxon>
        <taxon>Bacillati</taxon>
        <taxon>Actinomycetota</taxon>
        <taxon>Actinomycetes</taxon>
        <taxon>Micrococcales</taxon>
        <taxon>Microbacteriaceae</taxon>
        <taxon>Rathayibacter</taxon>
    </lineage>
</organism>
<name>A0A1X7MUP3_9MICO</name>
<keyword evidence="2" id="KW-0472">Membrane</keyword>
<protein>
    <recommendedName>
        <fullName evidence="3">DUF6458 domain-containing protein</fullName>
    </recommendedName>
</protein>
<dbReference type="OrthoDB" id="4775046at2"/>
<keyword evidence="2" id="KW-0812">Transmembrane</keyword>
<sequence>MSIGAGIFLLVVGAVLAFAVDVQLAGVDLKLIGYILMAAGAVGLVLGLVLMTRRRQAVSTTRSAVDPASGEQVTRRTSESDGPVV</sequence>
<dbReference type="Proteomes" id="UP000193711">
    <property type="component" value="Unassembled WGS sequence"/>
</dbReference>
<evidence type="ECO:0000313" key="4">
    <source>
        <dbReference type="EMBL" id="SMH28557.1"/>
    </source>
</evidence>
<dbReference type="RefSeq" id="WP_085474759.1">
    <property type="nucleotide sequence ID" value="NZ_FXBM01000001.1"/>
</dbReference>
<feature type="region of interest" description="Disordered" evidence="1">
    <location>
        <begin position="61"/>
        <end position="85"/>
    </location>
</feature>
<proteinExistence type="predicted"/>
<dbReference type="Pfam" id="PF20059">
    <property type="entry name" value="DUF6458"/>
    <property type="match status" value="1"/>
</dbReference>